<dbReference type="Proteomes" id="UP000019241">
    <property type="component" value="Unassembled WGS sequence"/>
</dbReference>
<name>W7DMP7_9LIST</name>
<sequence>MSGRFIGIVMMADAEKFGVSRLVPSDGGYLLCPDISMYSNKSKDYQDKYWISKIPAPLEYKEMKVTPIKF</sequence>
<comment type="caution">
    <text evidence="1">The sequence shown here is derived from an EMBL/GenBank/DDBJ whole genome shotgun (WGS) entry which is preliminary data.</text>
</comment>
<proteinExistence type="predicted"/>
<reference evidence="1 2" key="1">
    <citation type="submission" date="2012-12" db="EMBL/GenBank/DDBJ databases">
        <title>Novel taxa of Listeriaceae from agricultural environments in the United States.</title>
        <authorList>
            <person name="den Bakker H.C."/>
            <person name="Allred A."/>
            <person name="Warchocki S."/>
            <person name="Wright E.M."/>
            <person name="Burrell A."/>
            <person name="Nightingale K.K."/>
            <person name="Kephart D."/>
            <person name="Wiedmann M."/>
        </authorList>
    </citation>
    <scope>NUCLEOTIDE SEQUENCE [LARGE SCALE GENOMIC DNA]</scope>
    <source>
        <strain evidence="1 2">FSL S10-1203</strain>
    </source>
</reference>
<evidence type="ECO:0000313" key="2">
    <source>
        <dbReference type="Proteomes" id="UP000019241"/>
    </source>
</evidence>
<dbReference type="EMBL" id="AODM01000037">
    <property type="protein sequence ID" value="EUJ53832.1"/>
    <property type="molecule type" value="Genomic_DNA"/>
</dbReference>
<protein>
    <submittedName>
        <fullName evidence="1">Uncharacterized protein</fullName>
    </submittedName>
</protein>
<dbReference type="AlphaFoldDB" id="W7DMP7"/>
<dbReference type="RefSeq" id="WP_036063694.1">
    <property type="nucleotide sequence ID" value="NZ_AODM01000037.1"/>
</dbReference>
<organism evidence="1 2">
    <name type="scientific">Listeria fleischmannii FSL S10-1203</name>
    <dbReference type="NCBI Taxonomy" id="1265822"/>
    <lineage>
        <taxon>Bacteria</taxon>
        <taxon>Bacillati</taxon>
        <taxon>Bacillota</taxon>
        <taxon>Bacilli</taxon>
        <taxon>Bacillales</taxon>
        <taxon>Listeriaceae</taxon>
        <taxon>Listeria</taxon>
    </lineage>
</organism>
<accession>W7DMP7</accession>
<evidence type="ECO:0000313" key="1">
    <source>
        <dbReference type="EMBL" id="EUJ53832.1"/>
    </source>
</evidence>
<gene>
    <name evidence="1" type="ORF">MCOL2_10505</name>
</gene>